<organism evidence="1 2">
    <name type="scientific">Micromonospora sicca</name>
    <dbReference type="NCBI Taxonomy" id="2202420"/>
    <lineage>
        <taxon>Bacteria</taxon>
        <taxon>Bacillati</taxon>
        <taxon>Actinomycetota</taxon>
        <taxon>Actinomycetes</taxon>
        <taxon>Micromonosporales</taxon>
        <taxon>Micromonosporaceae</taxon>
        <taxon>Micromonospora</taxon>
    </lineage>
</organism>
<dbReference type="RefSeq" id="WP_322438642.1">
    <property type="nucleotide sequence ID" value="NZ_JAXOTQ010000001.1"/>
</dbReference>
<comment type="caution">
    <text evidence="1">The sequence shown here is derived from an EMBL/GenBank/DDBJ whole genome shotgun (WGS) entry which is preliminary data.</text>
</comment>
<keyword evidence="2" id="KW-1185">Reference proteome</keyword>
<reference evidence="1 2" key="1">
    <citation type="submission" date="2023-12" db="EMBL/GenBank/DDBJ databases">
        <title>Micromonospora sp. nov., isolated from Atacama Desert.</title>
        <authorList>
            <person name="Carro L."/>
            <person name="Golinska P."/>
            <person name="Klenk H.-P."/>
            <person name="Goodfellow M."/>
        </authorList>
    </citation>
    <scope>NUCLEOTIDE SEQUENCE [LARGE SCALE GENOMIC DNA]</scope>
    <source>
        <strain evidence="1 2">4G53</strain>
    </source>
</reference>
<evidence type="ECO:0000313" key="1">
    <source>
        <dbReference type="EMBL" id="MDZ5487935.1"/>
    </source>
</evidence>
<evidence type="ECO:0008006" key="3">
    <source>
        <dbReference type="Google" id="ProtNLM"/>
    </source>
</evidence>
<sequence>MCRRHAAPGSLLTERVGRGQRTVLLTLKWTFSGVGATKETATVNIIEPSPVQAGAEVSYRCRRG</sequence>
<accession>A0ABU5J5U1</accession>
<protein>
    <recommendedName>
        <fullName evidence="3">Ig-like domain-containing protein</fullName>
    </recommendedName>
</protein>
<dbReference type="Proteomes" id="UP001290101">
    <property type="component" value="Unassembled WGS sequence"/>
</dbReference>
<proteinExistence type="predicted"/>
<name>A0ABU5J5U1_9ACTN</name>
<gene>
    <name evidence="1" type="ORF">U2F25_00415</name>
</gene>
<evidence type="ECO:0000313" key="2">
    <source>
        <dbReference type="Proteomes" id="UP001290101"/>
    </source>
</evidence>
<dbReference type="EMBL" id="JAXOTQ010000001">
    <property type="protein sequence ID" value="MDZ5487935.1"/>
    <property type="molecule type" value="Genomic_DNA"/>
</dbReference>